<proteinExistence type="predicted"/>
<organism evidence="1 2">
    <name type="scientific">Liparis tanakae</name>
    <name type="common">Tanaka's snailfish</name>
    <dbReference type="NCBI Taxonomy" id="230148"/>
    <lineage>
        <taxon>Eukaryota</taxon>
        <taxon>Metazoa</taxon>
        <taxon>Chordata</taxon>
        <taxon>Craniata</taxon>
        <taxon>Vertebrata</taxon>
        <taxon>Euteleostomi</taxon>
        <taxon>Actinopterygii</taxon>
        <taxon>Neopterygii</taxon>
        <taxon>Teleostei</taxon>
        <taxon>Neoteleostei</taxon>
        <taxon>Acanthomorphata</taxon>
        <taxon>Eupercaria</taxon>
        <taxon>Perciformes</taxon>
        <taxon>Cottioidei</taxon>
        <taxon>Cottales</taxon>
        <taxon>Liparidae</taxon>
        <taxon>Liparis</taxon>
    </lineage>
</organism>
<accession>A0A4Z2HFI2</accession>
<sequence>MNAFPSSAWRPARRWQHPATLRPPLIFICPTGCSVDVLRPMMDRDVTGVDVSVLLFKDLTFALQVKQKTLSPSFSVNMCPAELCVNSAATAQGPLSEPDYP</sequence>
<comment type="caution">
    <text evidence="1">The sequence shown here is derived from an EMBL/GenBank/DDBJ whole genome shotgun (WGS) entry which is preliminary data.</text>
</comment>
<reference evidence="1 2" key="1">
    <citation type="submission" date="2019-03" db="EMBL/GenBank/DDBJ databases">
        <title>First draft genome of Liparis tanakae, snailfish: a comprehensive survey of snailfish specific genes.</title>
        <authorList>
            <person name="Kim W."/>
            <person name="Song I."/>
            <person name="Jeong J.-H."/>
            <person name="Kim D."/>
            <person name="Kim S."/>
            <person name="Ryu S."/>
            <person name="Song J.Y."/>
            <person name="Lee S.K."/>
        </authorList>
    </citation>
    <scope>NUCLEOTIDE SEQUENCE [LARGE SCALE GENOMIC DNA]</scope>
    <source>
        <tissue evidence="1">Muscle</tissue>
    </source>
</reference>
<dbReference type="AlphaFoldDB" id="A0A4Z2HFI2"/>
<gene>
    <name evidence="1" type="ORF">EYF80_025778</name>
</gene>
<evidence type="ECO:0000313" key="2">
    <source>
        <dbReference type="Proteomes" id="UP000314294"/>
    </source>
</evidence>
<name>A0A4Z2HFI2_9TELE</name>
<protein>
    <submittedName>
        <fullName evidence="1">Uncharacterized protein</fullName>
    </submittedName>
</protein>
<keyword evidence="2" id="KW-1185">Reference proteome</keyword>
<evidence type="ECO:0000313" key="1">
    <source>
        <dbReference type="EMBL" id="TNN64055.1"/>
    </source>
</evidence>
<dbReference type="EMBL" id="SRLO01000260">
    <property type="protein sequence ID" value="TNN64055.1"/>
    <property type="molecule type" value="Genomic_DNA"/>
</dbReference>
<dbReference type="Proteomes" id="UP000314294">
    <property type="component" value="Unassembled WGS sequence"/>
</dbReference>